<dbReference type="Proteomes" id="UP001596114">
    <property type="component" value="Unassembled WGS sequence"/>
</dbReference>
<dbReference type="EMBL" id="JBHSNF010000001">
    <property type="protein sequence ID" value="MFC5525314.1"/>
    <property type="molecule type" value="Genomic_DNA"/>
</dbReference>
<protein>
    <submittedName>
        <fullName evidence="1">Uncharacterized protein</fullName>
    </submittedName>
</protein>
<gene>
    <name evidence="1" type="ORF">ACFPPA_06115</name>
</gene>
<name>A0ABW0QK34_9GAMM</name>
<organism evidence="1 2">
    <name type="scientific">Rhodanobacter ginsengisoli</name>
    <dbReference type="NCBI Taxonomy" id="418646"/>
    <lineage>
        <taxon>Bacteria</taxon>
        <taxon>Pseudomonadati</taxon>
        <taxon>Pseudomonadota</taxon>
        <taxon>Gammaproteobacteria</taxon>
        <taxon>Lysobacterales</taxon>
        <taxon>Rhodanobacteraceae</taxon>
        <taxon>Rhodanobacter</taxon>
    </lineage>
</organism>
<proteinExistence type="predicted"/>
<sequence>MNYSPKSPTTKHEGVREPLIGGDVLDVVQVGKGDLSDWIELMEAVEALCPVWPMVEVEHRGTYRL</sequence>
<comment type="caution">
    <text evidence="1">The sequence shown here is derived from an EMBL/GenBank/DDBJ whole genome shotgun (WGS) entry which is preliminary data.</text>
</comment>
<dbReference type="RefSeq" id="WP_377318280.1">
    <property type="nucleotide sequence ID" value="NZ_JBHSNF010000001.1"/>
</dbReference>
<evidence type="ECO:0000313" key="1">
    <source>
        <dbReference type="EMBL" id="MFC5525314.1"/>
    </source>
</evidence>
<reference evidence="2" key="1">
    <citation type="journal article" date="2019" name="Int. J. Syst. Evol. Microbiol.">
        <title>The Global Catalogue of Microorganisms (GCM) 10K type strain sequencing project: providing services to taxonomists for standard genome sequencing and annotation.</title>
        <authorList>
            <consortium name="The Broad Institute Genomics Platform"/>
            <consortium name="The Broad Institute Genome Sequencing Center for Infectious Disease"/>
            <person name="Wu L."/>
            <person name="Ma J."/>
        </authorList>
    </citation>
    <scope>NUCLEOTIDE SEQUENCE [LARGE SCALE GENOMIC DNA]</scope>
    <source>
        <strain evidence="2">CGMCC 1.16619</strain>
    </source>
</reference>
<keyword evidence="2" id="KW-1185">Reference proteome</keyword>
<accession>A0ABW0QK34</accession>
<evidence type="ECO:0000313" key="2">
    <source>
        <dbReference type="Proteomes" id="UP001596114"/>
    </source>
</evidence>